<dbReference type="Proteomes" id="UP000006690">
    <property type="component" value="Chromosome"/>
</dbReference>
<dbReference type="eggNOG" id="COG0583">
    <property type="taxonomic scope" value="Bacteria"/>
</dbReference>
<dbReference type="PANTHER" id="PTHR30537">
    <property type="entry name" value="HTH-TYPE TRANSCRIPTIONAL REGULATOR"/>
    <property type="match status" value="1"/>
</dbReference>
<dbReference type="Gene3D" id="1.10.10.10">
    <property type="entry name" value="Winged helix-like DNA-binding domain superfamily/Winged helix DNA-binding domain"/>
    <property type="match status" value="1"/>
</dbReference>
<evidence type="ECO:0000256" key="1">
    <source>
        <dbReference type="ARBA" id="ARBA00009437"/>
    </source>
</evidence>
<accession>A0A0H3KT09</accession>
<feature type="domain" description="HTH lysR-type" evidence="5">
    <location>
        <begin position="7"/>
        <end position="63"/>
    </location>
</feature>
<dbReference type="CDD" id="cd08474">
    <property type="entry name" value="PBP2_CrgA_like_5"/>
    <property type="match status" value="1"/>
</dbReference>
<keyword evidence="3" id="KW-0238">DNA-binding</keyword>
<dbReference type="HOGENOM" id="CLU_039613_16_1_6"/>
<dbReference type="PROSITE" id="PS50931">
    <property type="entry name" value="HTH_LYSR"/>
    <property type="match status" value="1"/>
</dbReference>
<dbReference type="RefSeq" id="WP_014592931.1">
    <property type="nucleotide sequence ID" value="NC_017531.2"/>
</dbReference>
<dbReference type="GO" id="GO:0043565">
    <property type="term" value="F:sequence-specific DNA binding"/>
    <property type="evidence" value="ECO:0007669"/>
    <property type="project" value="TreeGrafter"/>
</dbReference>
<comment type="similarity">
    <text evidence="1">Belongs to the LysR transcriptional regulatory family.</text>
</comment>
<proteinExistence type="inferred from homology"/>
<dbReference type="EMBL" id="AP012032">
    <property type="protein sequence ID" value="BAK10174.1"/>
    <property type="molecule type" value="Genomic_DNA"/>
</dbReference>
<keyword evidence="4" id="KW-0804">Transcription</keyword>
<evidence type="ECO:0000313" key="7">
    <source>
        <dbReference type="Proteomes" id="UP000006690"/>
    </source>
</evidence>
<evidence type="ECO:0000313" key="6">
    <source>
        <dbReference type="EMBL" id="BAK10174.1"/>
    </source>
</evidence>
<protein>
    <submittedName>
        <fullName evidence="6">HTH-type transcriptional regulator YcaN</fullName>
    </submittedName>
</protein>
<dbReference type="InterPro" id="IPR000847">
    <property type="entry name" value="LysR_HTH_N"/>
</dbReference>
<evidence type="ECO:0000256" key="2">
    <source>
        <dbReference type="ARBA" id="ARBA00023015"/>
    </source>
</evidence>
<evidence type="ECO:0000256" key="4">
    <source>
        <dbReference type="ARBA" id="ARBA00023163"/>
    </source>
</evidence>
<dbReference type="GO" id="GO:0003700">
    <property type="term" value="F:DNA-binding transcription factor activity"/>
    <property type="evidence" value="ECO:0007669"/>
    <property type="project" value="InterPro"/>
</dbReference>
<dbReference type="AlphaFoldDB" id="A0A0H3KT09"/>
<evidence type="ECO:0000259" key="5">
    <source>
        <dbReference type="PROSITE" id="PS50931"/>
    </source>
</evidence>
<evidence type="ECO:0000256" key="3">
    <source>
        <dbReference type="ARBA" id="ARBA00023125"/>
    </source>
</evidence>
<sequence length="314" mass="35487">MTLSRATLQELEMFCAIAHHRSFRKAAQARNVTPSALSHAMRHFEQRLGVRLLNRTTRNVSLTEAGAHFLQRIQPALVELSQAVDELNDWRARPHGKLKLNMPRSAETLFFESLILPFIQRYPEITLEIDSNDALVDILEAGFDAGIRYGDVLAQDMIALPFGPAMRTLVVASPALIERHGAPQTPDELLAFPCIERRFPSGRRYRWEFWHAGQRQEVAVSGPLVLDNNERILQAALSGAGIAFLQEAVVSAHLQRGALVELLSGFTQHADGFWLYYPGRRYVSAPLRHFIDWLRLNNNEAGNHKKLNNNVISR</sequence>
<keyword evidence="2" id="KW-0805">Transcription regulation</keyword>
<dbReference type="SUPFAM" id="SSF46785">
    <property type="entry name" value="Winged helix' DNA-binding domain"/>
    <property type="match status" value="1"/>
</dbReference>
<dbReference type="PATRIC" id="fig|932677.3.peg.97"/>
<reference evidence="7" key="1">
    <citation type="journal article" date="2012" name="Appl. Microbiol. Biotechnol.">
        <title>The complete genome sequence of Pantoea ananatis AJ13355, an organism with great biotechnological potential.</title>
        <authorList>
            <person name="Hara Y."/>
            <person name="Kadotani N."/>
            <person name="Izui H."/>
            <person name="Katashkina J.I."/>
            <person name="Kuvaeva T.M."/>
            <person name="Andreeva I.G."/>
            <person name="Golubeva L.I."/>
            <person name="Malko D.B."/>
            <person name="Makeev V.J."/>
            <person name="Mashko S.V."/>
            <person name="Kozlov Y.I."/>
        </authorList>
    </citation>
    <scope>NUCLEOTIDE SEQUENCE [LARGE SCALE GENOMIC DNA]</scope>
    <source>
        <strain evidence="7">AJ13355</strain>
    </source>
</reference>
<dbReference type="SUPFAM" id="SSF53850">
    <property type="entry name" value="Periplasmic binding protein-like II"/>
    <property type="match status" value="1"/>
</dbReference>
<dbReference type="Pfam" id="PF03466">
    <property type="entry name" value="LysR_substrate"/>
    <property type="match status" value="1"/>
</dbReference>
<dbReference type="InterPro" id="IPR036388">
    <property type="entry name" value="WH-like_DNA-bd_sf"/>
</dbReference>
<dbReference type="OrthoDB" id="9813056at2"/>
<dbReference type="Gene3D" id="3.40.190.290">
    <property type="match status" value="1"/>
</dbReference>
<dbReference type="InterPro" id="IPR036390">
    <property type="entry name" value="WH_DNA-bd_sf"/>
</dbReference>
<dbReference type="FunFam" id="1.10.10.10:FF:000001">
    <property type="entry name" value="LysR family transcriptional regulator"/>
    <property type="match status" value="1"/>
</dbReference>
<dbReference type="KEGG" id="paj:PAJ_0094"/>
<dbReference type="GO" id="GO:0006351">
    <property type="term" value="P:DNA-templated transcription"/>
    <property type="evidence" value="ECO:0007669"/>
    <property type="project" value="TreeGrafter"/>
</dbReference>
<dbReference type="Pfam" id="PF00126">
    <property type="entry name" value="HTH_1"/>
    <property type="match status" value="1"/>
</dbReference>
<name>A0A0H3KT09_PANAA</name>
<dbReference type="PANTHER" id="PTHR30537:SF1">
    <property type="entry name" value="HTH-TYPE TRANSCRIPTIONAL REGULATOR PGRR"/>
    <property type="match status" value="1"/>
</dbReference>
<dbReference type="InterPro" id="IPR058163">
    <property type="entry name" value="LysR-type_TF_proteobact-type"/>
</dbReference>
<gene>
    <name evidence="6" type="primary">ycaN</name>
    <name evidence="6" type="ordered locus">PAJ_0094</name>
</gene>
<dbReference type="InterPro" id="IPR005119">
    <property type="entry name" value="LysR_subst-bd"/>
</dbReference>
<organism evidence="6 7">
    <name type="scientific">Pantoea ananatis (strain AJ13355)</name>
    <dbReference type="NCBI Taxonomy" id="932677"/>
    <lineage>
        <taxon>Bacteria</taxon>
        <taxon>Pseudomonadati</taxon>
        <taxon>Pseudomonadota</taxon>
        <taxon>Gammaproteobacteria</taxon>
        <taxon>Enterobacterales</taxon>
        <taxon>Erwiniaceae</taxon>
        <taxon>Pantoea</taxon>
    </lineage>
</organism>